<keyword evidence="1" id="KW-1133">Transmembrane helix</keyword>
<keyword evidence="3" id="KW-1185">Reference proteome</keyword>
<dbReference type="Proteomes" id="UP000092445">
    <property type="component" value="Unassembled WGS sequence"/>
</dbReference>
<accession>A0A1A9ZIG7</accession>
<protein>
    <submittedName>
        <fullName evidence="2">Uncharacterized protein</fullName>
    </submittedName>
</protein>
<organism evidence="2 3">
    <name type="scientific">Glossina pallidipes</name>
    <name type="common">Tsetse fly</name>
    <dbReference type="NCBI Taxonomy" id="7398"/>
    <lineage>
        <taxon>Eukaryota</taxon>
        <taxon>Metazoa</taxon>
        <taxon>Ecdysozoa</taxon>
        <taxon>Arthropoda</taxon>
        <taxon>Hexapoda</taxon>
        <taxon>Insecta</taxon>
        <taxon>Pterygota</taxon>
        <taxon>Neoptera</taxon>
        <taxon>Endopterygota</taxon>
        <taxon>Diptera</taxon>
        <taxon>Brachycera</taxon>
        <taxon>Muscomorpha</taxon>
        <taxon>Hippoboscoidea</taxon>
        <taxon>Glossinidae</taxon>
        <taxon>Glossina</taxon>
    </lineage>
</organism>
<proteinExistence type="predicted"/>
<dbReference type="EnsemblMetazoa" id="GPAI015612-RA">
    <property type="protein sequence ID" value="GPAI015612-PA"/>
    <property type="gene ID" value="GPAI015612"/>
</dbReference>
<evidence type="ECO:0000313" key="3">
    <source>
        <dbReference type="Proteomes" id="UP000092445"/>
    </source>
</evidence>
<reference evidence="3" key="1">
    <citation type="submission" date="2014-03" db="EMBL/GenBank/DDBJ databases">
        <authorList>
            <person name="Aksoy S."/>
            <person name="Warren W."/>
            <person name="Wilson R.K."/>
        </authorList>
    </citation>
    <scope>NUCLEOTIDE SEQUENCE [LARGE SCALE GENOMIC DNA]</scope>
    <source>
        <strain evidence="3">IAEA</strain>
    </source>
</reference>
<dbReference type="AlphaFoldDB" id="A0A1A9ZIG7"/>
<keyword evidence="1" id="KW-0472">Membrane</keyword>
<name>A0A1A9ZIG7_GLOPL</name>
<sequence>MATENPLSLEQRGKHYESLNAIRESSIEIQTSANSGRVVFQRHHLFKKWQMRESRDIYWLSVWLEKSKVFNDTEKVELKIMENEKWLQEITFVCLLNGSKNMMSAGTTLTIKTSQWSETVNGILNILECLRWHITVEITTRAGVGLLECVCVHLLVEVVSSALVSVVLFILITNHKSLT</sequence>
<evidence type="ECO:0000313" key="2">
    <source>
        <dbReference type="EnsemblMetazoa" id="GPAI015612-PA"/>
    </source>
</evidence>
<reference evidence="2" key="2">
    <citation type="submission" date="2020-05" db="UniProtKB">
        <authorList>
            <consortium name="EnsemblMetazoa"/>
        </authorList>
    </citation>
    <scope>IDENTIFICATION</scope>
    <source>
        <strain evidence="2">IAEA</strain>
    </source>
</reference>
<feature type="transmembrane region" description="Helical" evidence="1">
    <location>
        <begin position="154"/>
        <end position="173"/>
    </location>
</feature>
<dbReference type="VEuPathDB" id="VectorBase:GPAI015612"/>
<keyword evidence="1" id="KW-0812">Transmembrane</keyword>
<evidence type="ECO:0000256" key="1">
    <source>
        <dbReference type="SAM" id="Phobius"/>
    </source>
</evidence>